<keyword evidence="5" id="KW-1185">Reference proteome</keyword>
<protein>
    <recommendedName>
        <fullName evidence="3">Myb/SANT-like DNA-binding domain-containing protein</fullName>
    </recommendedName>
</protein>
<feature type="coiled-coil region" evidence="1">
    <location>
        <begin position="61"/>
        <end position="88"/>
    </location>
</feature>
<dbReference type="AlphaFoldDB" id="A0A8T3CI39"/>
<feature type="compositionally biased region" description="Polar residues" evidence="2">
    <location>
        <begin position="385"/>
        <end position="400"/>
    </location>
</feature>
<reference evidence="4" key="1">
    <citation type="submission" date="2021-01" db="EMBL/GenBank/DDBJ databases">
        <authorList>
            <person name="Zahm M."/>
            <person name="Roques C."/>
            <person name="Cabau C."/>
            <person name="Klopp C."/>
            <person name="Donnadieu C."/>
            <person name="Jouanno E."/>
            <person name="Lampietro C."/>
            <person name="Louis A."/>
            <person name="Herpin A."/>
            <person name="Echchiki A."/>
            <person name="Berthelot C."/>
            <person name="Parey E."/>
            <person name="Roest-Crollius H."/>
            <person name="Braasch I."/>
            <person name="Postlethwait J."/>
            <person name="Bobe J."/>
            <person name="Montfort J."/>
            <person name="Bouchez O."/>
            <person name="Begum T."/>
            <person name="Mejri S."/>
            <person name="Adams A."/>
            <person name="Chen W.-J."/>
            <person name="Guiguen Y."/>
        </authorList>
    </citation>
    <scope>NUCLEOTIDE SEQUENCE</scope>
    <source>
        <tissue evidence="4">Blood</tissue>
    </source>
</reference>
<name>A0A8T3CI39_9TELE</name>
<dbReference type="OrthoDB" id="691673at2759"/>
<evidence type="ECO:0000259" key="3">
    <source>
        <dbReference type="Pfam" id="PF13837"/>
    </source>
</evidence>
<comment type="caution">
    <text evidence="4">The sequence shown here is derived from an EMBL/GenBank/DDBJ whole genome shotgun (WGS) entry which is preliminary data.</text>
</comment>
<feature type="region of interest" description="Disordered" evidence="2">
    <location>
        <begin position="176"/>
        <end position="197"/>
    </location>
</feature>
<dbReference type="Gene3D" id="1.10.10.60">
    <property type="entry name" value="Homeodomain-like"/>
    <property type="match status" value="1"/>
</dbReference>
<gene>
    <name evidence="4" type="ORF">AGOR_G00233310</name>
</gene>
<evidence type="ECO:0000256" key="1">
    <source>
        <dbReference type="SAM" id="Coils"/>
    </source>
</evidence>
<evidence type="ECO:0000256" key="2">
    <source>
        <dbReference type="SAM" id="MobiDB-lite"/>
    </source>
</evidence>
<evidence type="ECO:0000313" key="4">
    <source>
        <dbReference type="EMBL" id="KAI1883607.1"/>
    </source>
</evidence>
<dbReference type="InterPro" id="IPR044822">
    <property type="entry name" value="Myb_DNA-bind_4"/>
</dbReference>
<dbReference type="Proteomes" id="UP000829720">
    <property type="component" value="Unassembled WGS sequence"/>
</dbReference>
<feature type="region of interest" description="Disordered" evidence="2">
    <location>
        <begin position="361"/>
        <end position="407"/>
    </location>
</feature>
<feature type="compositionally biased region" description="Polar residues" evidence="2">
    <location>
        <begin position="187"/>
        <end position="197"/>
    </location>
</feature>
<accession>A0A8T3CI39</accession>
<sequence length="615" mass="70047">MAADADCTKEKTHWSSYEAQVLLTLWADSSIQQELESTVRNERVYSRITSELAAVGIHRSIKQCREKIKKLKQQYKKFKDQNRKIDAEWYVTMDSVLGHRPGANFECDVTYYDPDTGMGNDVQFENEAQIGSERALVGTVPSVQNGYRRTVHQAMKRWSNQRRRMLLRAKQSALRRRALQGRHGPSLATSARWESQARTDFQALPQSDEEMEEILHHSPVPEDSVLTGDEPIVEVQILGEDQPVVHAVPEVRPPSPTPIVARTHQAVKRKRASCSSDDWKKIILESDQQYVGVLHKMLESETQHRRDELQLKREEILLKRTDAQQMKDEATTSSAIQGQLVSVLGQIAELFKAKQSAQHTRLLHGRNAQSSATSQTRRELHLRPQSATETGTTRHQSLSTESHEENHIREMPHIIKTETEESVFDQQRTGSAPISMGPVRMRYEESQAHSTTQEAAVITVQQDLLAAQQEQCRLMAENNSIQRTLVRAVTRSNRCVSDLAKSIRAQTAVTASVQERIVQLLERQEWTNQLLTMKVMGVSSTLSQHPHQARGGLPCPVLDPHLHIQVACQERKPQNFQRHRPLQISEMPDISGTLLMQHFLYIYAANRCIKRLVIL</sequence>
<keyword evidence="1" id="KW-0175">Coiled coil</keyword>
<dbReference type="EMBL" id="JAERUA010000023">
    <property type="protein sequence ID" value="KAI1883607.1"/>
    <property type="molecule type" value="Genomic_DNA"/>
</dbReference>
<evidence type="ECO:0000313" key="5">
    <source>
        <dbReference type="Proteomes" id="UP000829720"/>
    </source>
</evidence>
<dbReference type="Pfam" id="PF13837">
    <property type="entry name" value="Myb_DNA-bind_4"/>
    <property type="match status" value="1"/>
</dbReference>
<proteinExistence type="predicted"/>
<feature type="domain" description="Myb/SANT-like DNA-binding" evidence="3">
    <location>
        <begin position="12"/>
        <end position="91"/>
    </location>
</feature>
<organism evidence="4 5">
    <name type="scientific">Albula goreensis</name>
    <dbReference type="NCBI Taxonomy" id="1534307"/>
    <lineage>
        <taxon>Eukaryota</taxon>
        <taxon>Metazoa</taxon>
        <taxon>Chordata</taxon>
        <taxon>Craniata</taxon>
        <taxon>Vertebrata</taxon>
        <taxon>Euteleostomi</taxon>
        <taxon>Actinopterygii</taxon>
        <taxon>Neopterygii</taxon>
        <taxon>Teleostei</taxon>
        <taxon>Albuliformes</taxon>
        <taxon>Albulidae</taxon>
        <taxon>Albula</taxon>
    </lineage>
</organism>